<accession>A0A6V7NPB7</accession>
<sequence length="195" mass="21670">MPRPSTSKAAAPSMPRRCRGPSPLQSVAVTALLHRGLRSAAPLSGHSPSRAPSSTKPASCSAAILRERAVLSSRTDSSAKCSMYPESAHQPLDGEPERESGVLLSNERPQVFDDESERESGALLSNKVRPLIARWRIIKRAMLSFTDQSFDEILRRRRANQTARWNAEMNIDGALCKYHKKRDHSKERESLTKSH</sequence>
<feature type="region of interest" description="Disordered" evidence="1">
    <location>
        <begin position="1"/>
        <end position="25"/>
    </location>
</feature>
<reference evidence="2" key="1">
    <citation type="submission" date="2020-07" db="EMBL/GenBank/DDBJ databases">
        <authorList>
            <person name="Lin J."/>
        </authorList>
    </citation>
    <scope>NUCLEOTIDE SEQUENCE</scope>
</reference>
<gene>
    <name evidence="2" type="ORF">CB5_LOCUS3385</name>
</gene>
<protein>
    <submittedName>
        <fullName evidence="2">Uncharacterized protein</fullName>
    </submittedName>
</protein>
<dbReference type="EMBL" id="LR862140">
    <property type="protein sequence ID" value="CAD1820174.1"/>
    <property type="molecule type" value="Genomic_DNA"/>
</dbReference>
<name>A0A6V7NPB7_ANACO</name>
<proteinExistence type="predicted"/>
<organism evidence="2">
    <name type="scientific">Ananas comosus var. bracteatus</name>
    <name type="common">red pineapple</name>
    <dbReference type="NCBI Taxonomy" id="296719"/>
    <lineage>
        <taxon>Eukaryota</taxon>
        <taxon>Viridiplantae</taxon>
        <taxon>Streptophyta</taxon>
        <taxon>Embryophyta</taxon>
        <taxon>Tracheophyta</taxon>
        <taxon>Spermatophyta</taxon>
        <taxon>Magnoliopsida</taxon>
        <taxon>Liliopsida</taxon>
        <taxon>Poales</taxon>
        <taxon>Bromeliaceae</taxon>
        <taxon>Bromelioideae</taxon>
        <taxon>Ananas</taxon>
    </lineage>
</organism>
<feature type="compositionally biased region" description="Polar residues" evidence="1">
    <location>
        <begin position="46"/>
        <end position="58"/>
    </location>
</feature>
<evidence type="ECO:0000313" key="2">
    <source>
        <dbReference type="EMBL" id="CAD1820174.1"/>
    </source>
</evidence>
<feature type="region of interest" description="Disordered" evidence="1">
    <location>
        <begin position="39"/>
        <end position="60"/>
    </location>
</feature>
<dbReference type="AlphaFoldDB" id="A0A6V7NPB7"/>
<evidence type="ECO:0000256" key="1">
    <source>
        <dbReference type="SAM" id="MobiDB-lite"/>
    </source>
</evidence>
<feature type="region of interest" description="Disordered" evidence="1">
    <location>
        <begin position="76"/>
        <end position="100"/>
    </location>
</feature>